<dbReference type="PANTHER" id="PTHR34474:SF2">
    <property type="entry name" value="SIGNAL TRANSDUCTION PROTEIN TRAP"/>
    <property type="match status" value="1"/>
</dbReference>
<dbReference type="InterPro" id="IPR050404">
    <property type="entry name" value="Heme-degrading_MO"/>
</dbReference>
<name>A0A109BCB0_HYPSL</name>
<dbReference type="RefSeq" id="WP_068462732.1">
    <property type="nucleotide sequence ID" value="NZ_JAEFBX010000001.1"/>
</dbReference>
<keyword evidence="3" id="KW-1185">Reference proteome</keyword>
<sequence length="119" mass="13774">MSKFIAMNRFKVQKGSEKDFEHVWLSRETHLHELPGFVEFHLLKGPEREDHVLYSSHTVWRSKEDFEAWTKSEQFRKAHARAGSGDVKPLYVGHPEFEGFTVLMEQTNDGTSKTPVAAE</sequence>
<dbReference type="Pfam" id="PF03992">
    <property type="entry name" value="ABM"/>
    <property type="match status" value="1"/>
</dbReference>
<dbReference type="InterPro" id="IPR011008">
    <property type="entry name" value="Dimeric_a/b-barrel"/>
</dbReference>
<dbReference type="OrthoDB" id="9798115at2"/>
<gene>
    <name evidence="2" type="ORF">APY04_2379</name>
</gene>
<dbReference type="Proteomes" id="UP000059074">
    <property type="component" value="Unassembled WGS sequence"/>
</dbReference>
<protein>
    <submittedName>
        <fullName evidence="2">Putative, distant similarity with heme-degrading oxygenase IsdG</fullName>
    </submittedName>
</protein>
<dbReference type="EMBL" id="LMTR01000073">
    <property type="protein sequence ID" value="KWT66183.1"/>
    <property type="molecule type" value="Genomic_DNA"/>
</dbReference>
<dbReference type="PANTHER" id="PTHR34474">
    <property type="entry name" value="SIGNAL TRANSDUCTION PROTEIN TRAP"/>
    <property type="match status" value="1"/>
</dbReference>
<dbReference type="STRING" id="121290.APY04_2379"/>
<feature type="domain" description="ABM" evidence="1">
    <location>
        <begin position="4"/>
        <end position="103"/>
    </location>
</feature>
<evidence type="ECO:0000313" key="2">
    <source>
        <dbReference type="EMBL" id="KWT66183.1"/>
    </source>
</evidence>
<dbReference type="InterPro" id="IPR007138">
    <property type="entry name" value="ABM_dom"/>
</dbReference>
<evidence type="ECO:0000259" key="1">
    <source>
        <dbReference type="PROSITE" id="PS51725"/>
    </source>
</evidence>
<accession>A0A109BCB0</accession>
<reference evidence="2 3" key="1">
    <citation type="submission" date="2015-10" db="EMBL/GenBank/DDBJ databases">
        <title>Transcriptomic analysis of a linuron degrading triple-species bacterial consortium.</title>
        <authorList>
            <person name="Albers P."/>
        </authorList>
    </citation>
    <scope>NUCLEOTIDE SEQUENCE [LARGE SCALE GENOMIC DNA]</scope>
    <source>
        <strain evidence="2 3">WDL6</strain>
    </source>
</reference>
<organism evidence="2 3">
    <name type="scientific">Hyphomicrobium sulfonivorans</name>
    <dbReference type="NCBI Taxonomy" id="121290"/>
    <lineage>
        <taxon>Bacteria</taxon>
        <taxon>Pseudomonadati</taxon>
        <taxon>Pseudomonadota</taxon>
        <taxon>Alphaproteobacteria</taxon>
        <taxon>Hyphomicrobiales</taxon>
        <taxon>Hyphomicrobiaceae</taxon>
        <taxon>Hyphomicrobium</taxon>
    </lineage>
</organism>
<dbReference type="SUPFAM" id="SSF54909">
    <property type="entry name" value="Dimeric alpha+beta barrel"/>
    <property type="match status" value="1"/>
</dbReference>
<dbReference type="AlphaFoldDB" id="A0A109BCB0"/>
<evidence type="ECO:0000313" key="3">
    <source>
        <dbReference type="Proteomes" id="UP000059074"/>
    </source>
</evidence>
<dbReference type="PROSITE" id="PS51725">
    <property type="entry name" value="ABM"/>
    <property type="match status" value="1"/>
</dbReference>
<dbReference type="Gene3D" id="3.30.70.100">
    <property type="match status" value="1"/>
</dbReference>
<dbReference type="PATRIC" id="fig|121290.4.peg.283"/>
<proteinExistence type="predicted"/>
<comment type="caution">
    <text evidence="2">The sequence shown here is derived from an EMBL/GenBank/DDBJ whole genome shotgun (WGS) entry which is preliminary data.</text>
</comment>